<protein>
    <recommendedName>
        <fullName evidence="3">Alpha/beta hydrolase</fullName>
    </recommendedName>
</protein>
<dbReference type="RefSeq" id="WP_111592615.1">
    <property type="nucleotide sequence ID" value="NZ_QLMA01000004.1"/>
</dbReference>
<dbReference type="OrthoDB" id="9804993at2"/>
<keyword evidence="2" id="KW-1185">Reference proteome</keyword>
<accession>A0A327VYI4</accession>
<sequence>MEIKVLTAPGLGNSGPAHWQTLWEQLVPATKRIEQSSWDAPVCTAWVMHIEREVAAAGPGVVIAAHSLACLAVAHWAQQTKRTIAGALLVAPADPHGSHFPKTAAGFEPVPNARLPFRSILVGSTNDEYCTLDRATYFAASWGSRFINLGAAGHINADSKLGEWHNGLQLLQDLTGKLAIPETINTKINQ</sequence>
<gene>
    <name evidence="1" type="ORF">CLV59_104292</name>
</gene>
<reference evidence="1 2" key="1">
    <citation type="submission" date="2018-06" db="EMBL/GenBank/DDBJ databases">
        <title>Genomic Encyclopedia of Archaeal and Bacterial Type Strains, Phase II (KMG-II): from individual species to whole genera.</title>
        <authorList>
            <person name="Goeker M."/>
        </authorList>
    </citation>
    <scope>NUCLEOTIDE SEQUENCE [LARGE SCALE GENOMIC DNA]</scope>
    <source>
        <strain evidence="1 2">DSM 29821</strain>
    </source>
</reference>
<dbReference type="AlphaFoldDB" id="A0A327VYI4"/>
<dbReference type="InterPro" id="IPR029058">
    <property type="entry name" value="AB_hydrolase_fold"/>
</dbReference>
<organism evidence="1 2">
    <name type="scientific">Chitinophaga dinghuensis</name>
    <dbReference type="NCBI Taxonomy" id="1539050"/>
    <lineage>
        <taxon>Bacteria</taxon>
        <taxon>Pseudomonadati</taxon>
        <taxon>Bacteroidota</taxon>
        <taxon>Chitinophagia</taxon>
        <taxon>Chitinophagales</taxon>
        <taxon>Chitinophagaceae</taxon>
        <taxon>Chitinophaga</taxon>
    </lineage>
</organism>
<dbReference type="Gene3D" id="3.40.50.1820">
    <property type="entry name" value="alpha/beta hydrolase"/>
    <property type="match status" value="1"/>
</dbReference>
<evidence type="ECO:0008006" key="3">
    <source>
        <dbReference type="Google" id="ProtNLM"/>
    </source>
</evidence>
<comment type="caution">
    <text evidence="1">The sequence shown here is derived from an EMBL/GenBank/DDBJ whole genome shotgun (WGS) entry which is preliminary data.</text>
</comment>
<dbReference type="InterPro" id="IPR010662">
    <property type="entry name" value="RBBP9/YdeN"/>
</dbReference>
<evidence type="ECO:0000313" key="1">
    <source>
        <dbReference type="EMBL" id="RAJ82067.1"/>
    </source>
</evidence>
<dbReference type="GO" id="GO:0016787">
    <property type="term" value="F:hydrolase activity"/>
    <property type="evidence" value="ECO:0007669"/>
    <property type="project" value="InterPro"/>
</dbReference>
<proteinExistence type="predicted"/>
<name>A0A327VYI4_9BACT</name>
<evidence type="ECO:0000313" key="2">
    <source>
        <dbReference type="Proteomes" id="UP000249819"/>
    </source>
</evidence>
<dbReference type="SUPFAM" id="SSF53474">
    <property type="entry name" value="alpha/beta-Hydrolases"/>
    <property type="match status" value="1"/>
</dbReference>
<dbReference type="Pfam" id="PF06821">
    <property type="entry name" value="Ser_hydrolase"/>
    <property type="match status" value="1"/>
</dbReference>
<dbReference type="Proteomes" id="UP000249819">
    <property type="component" value="Unassembled WGS sequence"/>
</dbReference>
<dbReference type="EMBL" id="QLMA01000004">
    <property type="protein sequence ID" value="RAJ82067.1"/>
    <property type="molecule type" value="Genomic_DNA"/>
</dbReference>